<protein>
    <recommendedName>
        <fullName evidence="6">Methylamine utilisation protein MauE domain-containing protein</fullName>
    </recommendedName>
</protein>
<evidence type="ECO:0000259" key="6">
    <source>
        <dbReference type="Pfam" id="PF07291"/>
    </source>
</evidence>
<accession>A0ABP3J7E7</accession>
<reference evidence="8" key="1">
    <citation type="journal article" date="2019" name="Int. J. Syst. Evol. Microbiol.">
        <title>The Global Catalogue of Microorganisms (GCM) 10K type strain sequencing project: providing services to taxonomists for standard genome sequencing and annotation.</title>
        <authorList>
            <consortium name="The Broad Institute Genomics Platform"/>
            <consortium name="The Broad Institute Genome Sequencing Center for Infectious Disease"/>
            <person name="Wu L."/>
            <person name="Ma J."/>
        </authorList>
    </citation>
    <scope>NUCLEOTIDE SEQUENCE [LARGE SCALE GENOMIC DNA]</scope>
    <source>
        <strain evidence="8">JCM 10649</strain>
    </source>
</reference>
<feature type="transmembrane region" description="Helical" evidence="5">
    <location>
        <begin position="39"/>
        <end position="58"/>
    </location>
</feature>
<dbReference type="Proteomes" id="UP001499895">
    <property type="component" value="Unassembled WGS sequence"/>
</dbReference>
<dbReference type="Pfam" id="PF07291">
    <property type="entry name" value="MauE"/>
    <property type="match status" value="1"/>
</dbReference>
<evidence type="ECO:0000313" key="7">
    <source>
        <dbReference type="EMBL" id="GAA0441955.1"/>
    </source>
</evidence>
<comment type="caution">
    <text evidence="7">The sequence shown here is derived from an EMBL/GenBank/DDBJ whole genome shotgun (WGS) entry which is preliminary data.</text>
</comment>
<name>A0ABP3J7E7_9ACTN</name>
<feature type="transmembrane region" description="Helical" evidence="5">
    <location>
        <begin position="6"/>
        <end position="27"/>
    </location>
</feature>
<proteinExistence type="predicted"/>
<feature type="domain" description="Methylamine utilisation protein MauE" evidence="6">
    <location>
        <begin position="2"/>
        <end position="87"/>
    </location>
</feature>
<evidence type="ECO:0000256" key="1">
    <source>
        <dbReference type="ARBA" id="ARBA00004141"/>
    </source>
</evidence>
<organism evidence="7 8">
    <name type="scientific">Streptomyces stramineus</name>
    <dbReference type="NCBI Taxonomy" id="173861"/>
    <lineage>
        <taxon>Bacteria</taxon>
        <taxon>Bacillati</taxon>
        <taxon>Actinomycetota</taxon>
        <taxon>Actinomycetes</taxon>
        <taxon>Kitasatosporales</taxon>
        <taxon>Streptomycetaceae</taxon>
        <taxon>Streptomyces</taxon>
    </lineage>
</organism>
<keyword evidence="2 5" id="KW-0812">Transmembrane</keyword>
<keyword evidence="4 5" id="KW-0472">Membrane</keyword>
<gene>
    <name evidence="7" type="ORF">GCM10009544_00780</name>
</gene>
<dbReference type="RefSeq" id="WP_344083575.1">
    <property type="nucleotide sequence ID" value="NZ_BAAAHB010000001.1"/>
</dbReference>
<feature type="transmembrane region" description="Helical" evidence="5">
    <location>
        <begin position="64"/>
        <end position="84"/>
    </location>
</feature>
<evidence type="ECO:0000256" key="4">
    <source>
        <dbReference type="ARBA" id="ARBA00023136"/>
    </source>
</evidence>
<sequence length="123" mass="13060">MYAIAAAGLAAFLVVTGVMHFLAPGYFRTLIPAWLRRERLLVAASGAAEVVVGVLVLVPCSRSAGGWAAAVLITCYQVSHLDALRRARPNRPRLLERPVGAVARPVVNVLYIAWAVAVARSAA</sequence>
<keyword evidence="3 5" id="KW-1133">Transmembrane helix</keyword>
<evidence type="ECO:0000313" key="8">
    <source>
        <dbReference type="Proteomes" id="UP001499895"/>
    </source>
</evidence>
<dbReference type="EMBL" id="BAAAHB010000001">
    <property type="protein sequence ID" value="GAA0441955.1"/>
    <property type="molecule type" value="Genomic_DNA"/>
</dbReference>
<comment type="subcellular location">
    <subcellularLocation>
        <location evidence="1">Membrane</location>
        <topology evidence="1">Multi-pass membrane protein</topology>
    </subcellularLocation>
</comment>
<evidence type="ECO:0000256" key="2">
    <source>
        <dbReference type="ARBA" id="ARBA00022692"/>
    </source>
</evidence>
<keyword evidence="8" id="KW-1185">Reference proteome</keyword>
<evidence type="ECO:0000256" key="5">
    <source>
        <dbReference type="SAM" id="Phobius"/>
    </source>
</evidence>
<dbReference type="InterPro" id="IPR009908">
    <property type="entry name" value="Methylamine_util_MauE"/>
</dbReference>
<evidence type="ECO:0000256" key="3">
    <source>
        <dbReference type="ARBA" id="ARBA00022989"/>
    </source>
</evidence>